<dbReference type="Gene3D" id="1.20.144.10">
    <property type="entry name" value="Phosphatidic acid phosphatase type 2/haloperoxidase"/>
    <property type="match status" value="1"/>
</dbReference>
<keyword evidence="1" id="KW-1133">Transmembrane helix</keyword>
<dbReference type="Proteomes" id="UP000224203">
    <property type="component" value="Unassembled WGS sequence"/>
</dbReference>
<feature type="transmembrane region" description="Helical" evidence="1">
    <location>
        <begin position="154"/>
        <end position="174"/>
    </location>
</feature>
<reference evidence="3 4" key="1">
    <citation type="submission" date="2017-09" db="EMBL/GenBank/DDBJ databases">
        <title>Large-scale bioinformatics analysis of Bacillus genomes uncovers conserved roles of natural products in bacterial physiology.</title>
        <authorList>
            <consortium name="Agbiome Team Llc"/>
            <person name="Bleich R.M."/>
            <person name="Grubbs K.J."/>
            <person name="Santa Maria K.C."/>
            <person name="Allen S.E."/>
            <person name="Farag S."/>
            <person name="Shank E.A."/>
            <person name="Bowers A."/>
        </authorList>
    </citation>
    <scope>NUCLEOTIDE SEQUENCE [LARGE SCALE GENOMIC DNA]</scope>
    <source>
        <strain evidence="3 4">AFS041711</strain>
    </source>
</reference>
<dbReference type="GO" id="GO:0005886">
    <property type="term" value="C:plasma membrane"/>
    <property type="evidence" value="ECO:0007669"/>
    <property type="project" value="InterPro"/>
</dbReference>
<keyword evidence="1" id="KW-0472">Membrane</keyword>
<dbReference type="GO" id="GO:0050380">
    <property type="term" value="F:undecaprenyl-diphosphatase activity"/>
    <property type="evidence" value="ECO:0007669"/>
    <property type="project" value="InterPro"/>
</dbReference>
<protein>
    <submittedName>
        <fullName evidence="3">Undecaprenyl-diphosphatase</fullName>
    </submittedName>
</protein>
<feature type="transmembrane region" description="Helical" evidence="1">
    <location>
        <begin position="115"/>
        <end position="134"/>
    </location>
</feature>
<name>A0A9X7CH33_BACCE</name>
<gene>
    <name evidence="3" type="ORF">COC69_31385</name>
</gene>
<dbReference type="CDD" id="cd03385">
    <property type="entry name" value="PAP2_BcrC_like"/>
    <property type="match status" value="1"/>
</dbReference>
<dbReference type="Pfam" id="PF01569">
    <property type="entry name" value="PAP2"/>
    <property type="match status" value="1"/>
</dbReference>
<proteinExistence type="predicted"/>
<dbReference type="SUPFAM" id="SSF48317">
    <property type="entry name" value="Acid phosphatase/Vanadium-dependent haloperoxidase"/>
    <property type="match status" value="1"/>
</dbReference>
<dbReference type="InterPro" id="IPR033879">
    <property type="entry name" value="UPP_Pase"/>
</dbReference>
<dbReference type="EMBL" id="NULI01000293">
    <property type="protein sequence ID" value="PGS63652.1"/>
    <property type="molecule type" value="Genomic_DNA"/>
</dbReference>
<feature type="transmembrane region" description="Helical" evidence="1">
    <location>
        <begin position="21"/>
        <end position="43"/>
    </location>
</feature>
<dbReference type="InterPro" id="IPR036938">
    <property type="entry name" value="PAP2/HPO_sf"/>
</dbReference>
<sequence>MNYQLFRKINNLAGQSPILDVIMVFFTQQIIIIYAIFLLIMWFNGAKRIALYTCISGGLALFINYIIALLYFEPRPFVTHHVHVLVQHAADASFPSNHTTGVFALAVAVLLRKNLFGYGMLLLAVVTGVSRVWVGHHYPFDVLASIVVGSITSILLYKFTFLMEPFVNFIIRIYEKIVIFLKRRISK</sequence>
<organism evidence="3 4">
    <name type="scientific">Bacillus cereus</name>
    <dbReference type="NCBI Taxonomy" id="1396"/>
    <lineage>
        <taxon>Bacteria</taxon>
        <taxon>Bacillati</taxon>
        <taxon>Bacillota</taxon>
        <taxon>Bacilli</taxon>
        <taxon>Bacillales</taxon>
        <taxon>Bacillaceae</taxon>
        <taxon>Bacillus</taxon>
        <taxon>Bacillus cereus group</taxon>
    </lineage>
</organism>
<feature type="domain" description="Phosphatidic acid phosphatase type 2/haloperoxidase" evidence="2">
    <location>
        <begin position="49"/>
        <end position="157"/>
    </location>
</feature>
<evidence type="ECO:0000313" key="4">
    <source>
        <dbReference type="Proteomes" id="UP000224203"/>
    </source>
</evidence>
<dbReference type="PANTHER" id="PTHR14969">
    <property type="entry name" value="SPHINGOSINE-1-PHOSPHATE PHOSPHOHYDROLASE"/>
    <property type="match status" value="1"/>
</dbReference>
<dbReference type="SMART" id="SM00014">
    <property type="entry name" value="acidPPc"/>
    <property type="match status" value="1"/>
</dbReference>
<accession>A0A9X7CH33</accession>
<keyword evidence="1" id="KW-0812">Transmembrane</keyword>
<evidence type="ECO:0000259" key="2">
    <source>
        <dbReference type="SMART" id="SM00014"/>
    </source>
</evidence>
<dbReference type="RefSeq" id="WP_098783787.1">
    <property type="nucleotide sequence ID" value="NZ_NULI01000293.1"/>
</dbReference>
<dbReference type="InterPro" id="IPR000326">
    <property type="entry name" value="PAP2/HPO"/>
</dbReference>
<evidence type="ECO:0000313" key="3">
    <source>
        <dbReference type="EMBL" id="PGS63652.1"/>
    </source>
</evidence>
<comment type="caution">
    <text evidence="3">The sequence shown here is derived from an EMBL/GenBank/DDBJ whole genome shotgun (WGS) entry which is preliminary data.</text>
</comment>
<dbReference type="PANTHER" id="PTHR14969:SF58">
    <property type="entry name" value="UNDECAPRENYL-DIPHOSPHATASE BCRC"/>
    <property type="match status" value="1"/>
</dbReference>
<evidence type="ECO:0000256" key="1">
    <source>
        <dbReference type="SAM" id="Phobius"/>
    </source>
</evidence>
<feature type="transmembrane region" description="Helical" evidence="1">
    <location>
        <begin position="49"/>
        <end position="72"/>
    </location>
</feature>
<dbReference type="AlphaFoldDB" id="A0A9X7CH33"/>